<dbReference type="KEGG" id="fax:FUAX_51700"/>
<comment type="subcellular location">
    <subcellularLocation>
        <location evidence="1">Cell membrane</location>
        <topology evidence="1">Multi-pass membrane protein</topology>
    </subcellularLocation>
</comment>
<keyword evidence="3 8" id="KW-0812">Transmembrane</keyword>
<proteinExistence type="predicted"/>
<dbReference type="PIRSF" id="PIRSF005091">
    <property type="entry name" value="Mmb_sulf_HI1246"/>
    <property type="match status" value="1"/>
</dbReference>
<name>A0AAU9CXR8_9BACT</name>
<dbReference type="SUPFAM" id="SSF53649">
    <property type="entry name" value="Alkaline phosphatase-like"/>
    <property type="match status" value="1"/>
</dbReference>
<evidence type="ECO:0000313" key="10">
    <source>
        <dbReference type="EMBL" id="BDD12738.1"/>
    </source>
</evidence>
<dbReference type="GO" id="GO:0016740">
    <property type="term" value="F:transferase activity"/>
    <property type="evidence" value="ECO:0007669"/>
    <property type="project" value="UniProtKB-KW"/>
</dbReference>
<dbReference type="GO" id="GO:0046872">
    <property type="term" value="F:metal ion binding"/>
    <property type="evidence" value="ECO:0007669"/>
    <property type="project" value="UniProtKB-KW"/>
</dbReference>
<dbReference type="EMBL" id="AP025320">
    <property type="protein sequence ID" value="BDD12738.1"/>
    <property type="molecule type" value="Genomic_DNA"/>
</dbReference>
<protein>
    <submittedName>
        <fullName evidence="10">Phosphoglycerol transferase</fullName>
    </submittedName>
</protein>
<dbReference type="InterPro" id="IPR000917">
    <property type="entry name" value="Sulfatase_N"/>
</dbReference>
<keyword evidence="11" id="KW-1185">Reference proteome</keyword>
<dbReference type="Gene3D" id="3.40.720.10">
    <property type="entry name" value="Alkaline Phosphatase, subunit A"/>
    <property type="match status" value="1"/>
</dbReference>
<feature type="transmembrane region" description="Helical" evidence="8">
    <location>
        <begin position="20"/>
        <end position="39"/>
    </location>
</feature>
<evidence type="ECO:0000256" key="8">
    <source>
        <dbReference type="SAM" id="Phobius"/>
    </source>
</evidence>
<feature type="transmembrane region" description="Helical" evidence="8">
    <location>
        <begin position="192"/>
        <end position="213"/>
    </location>
</feature>
<dbReference type="GO" id="GO:0005886">
    <property type="term" value="C:plasma membrane"/>
    <property type="evidence" value="ECO:0007669"/>
    <property type="project" value="UniProtKB-SubCell"/>
</dbReference>
<evidence type="ECO:0000256" key="2">
    <source>
        <dbReference type="ARBA" id="ARBA00022475"/>
    </source>
</evidence>
<feature type="binding site" evidence="7">
    <location>
        <position position="308"/>
    </location>
    <ligand>
        <name>Mn(2+)</name>
        <dbReference type="ChEBI" id="CHEBI:29035"/>
    </ligand>
</feature>
<dbReference type="PANTHER" id="PTHR47371">
    <property type="entry name" value="LIPOTEICHOIC ACID SYNTHASE"/>
    <property type="match status" value="1"/>
</dbReference>
<dbReference type="InterPro" id="IPR012160">
    <property type="entry name" value="LtaS-like"/>
</dbReference>
<feature type="binding site" evidence="6">
    <location>
        <position position="466"/>
    </location>
    <ligand>
        <name>substrate</name>
    </ligand>
</feature>
<dbReference type="Pfam" id="PF00884">
    <property type="entry name" value="Sulfatase"/>
    <property type="match status" value="1"/>
</dbReference>
<dbReference type="InterPro" id="IPR050448">
    <property type="entry name" value="OpgB/LTA_synthase_biosynth"/>
</dbReference>
<evidence type="ECO:0000256" key="6">
    <source>
        <dbReference type="PIRSR" id="PIRSR005091-2"/>
    </source>
</evidence>
<keyword evidence="5 8" id="KW-0472">Membrane</keyword>
<evidence type="ECO:0000256" key="1">
    <source>
        <dbReference type="ARBA" id="ARBA00004651"/>
    </source>
</evidence>
<feature type="transmembrane region" description="Helical" evidence="8">
    <location>
        <begin position="68"/>
        <end position="86"/>
    </location>
</feature>
<geneLocation type="plasmid" evidence="10 11">
    <name>pFA6</name>
</geneLocation>
<feature type="transmembrane region" description="Helical" evidence="8">
    <location>
        <begin position="98"/>
        <end position="115"/>
    </location>
</feature>
<dbReference type="Proteomes" id="UP001348817">
    <property type="component" value="Plasmid pFA6"/>
</dbReference>
<evidence type="ECO:0000256" key="5">
    <source>
        <dbReference type="ARBA" id="ARBA00023136"/>
    </source>
</evidence>
<keyword evidence="6" id="KW-0464">Manganese</keyword>
<dbReference type="PANTHER" id="PTHR47371:SF3">
    <property type="entry name" value="PHOSPHOGLYCEROL TRANSFERASE I"/>
    <property type="match status" value="1"/>
</dbReference>
<sequence length="650" mass="73299">MRLRERTVKDPFLSQVIKYFKAFGLAMGLFVVARLVYVLRFGGWDVVTGFAPDLLKAFAQGLRFDAQAVTYGFLPLVLLILPLMFTRSKAYLKFANRASVVWLTFAFFVFTTLLVCDQQFYAFFQSHINVLAFGLVEDDTSAVLTSMWTDHPVIRLVLLTITTVVVANIALRKIFSTETKRYTSNVLQSLGVFLGFALFVFVCLRGSLGTFPLQVKNASVSDNAFVNTVAPNGLFTFIKAAGAKDNTREKTDPAKLLAKFGYKSVGKASEVYFGENRGDDIVKTMFARTAKDSLLEVLKPNVVFVMMEGMGNHYIDFQSEKTNVLGRLDKHMKEDIVFRNFLSGQNGTIGSLERLAITAPFTPISSTPHRFKTFESSAAYPFSRAGYYSSFISGGYVGWRHLDEMLPKNYFDQAIGKSAILKDVEGSKENPTWGAYDQYLFDRIFMQLERGNGQPQFVFAQTTNNHTPYELPDDYKAYPIALPEDLKSVLVESEEMAVKCLTAYQYANDCLGAFMDQLKASPFAENTIVVATGDHNIRNLVNYDKYNDLMAKYGVPLYMYVPKKLREKLEVNTERFGSHKDIFPTVYNLALSDAEYFDAGVNLFGKAGQFDDFSLNSSYVGASDSVDNKQVEDRIKARQVLIEYYFNEKF</sequence>
<evidence type="ECO:0000313" key="11">
    <source>
        <dbReference type="Proteomes" id="UP001348817"/>
    </source>
</evidence>
<dbReference type="InterPro" id="IPR017850">
    <property type="entry name" value="Alkaline_phosphatase_core_sf"/>
</dbReference>
<evidence type="ECO:0000259" key="9">
    <source>
        <dbReference type="Pfam" id="PF00884"/>
    </source>
</evidence>
<reference evidence="10 11" key="1">
    <citation type="submission" date="2021-12" db="EMBL/GenBank/DDBJ databases">
        <title>Genome sequencing of bacteria with rrn-lacking chromosome and rrn-plasmid.</title>
        <authorList>
            <person name="Anda M."/>
            <person name="Iwasaki W."/>
        </authorList>
    </citation>
    <scope>NUCLEOTIDE SEQUENCE [LARGE SCALE GENOMIC DNA]</scope>
    <source>
        <strain evidence="10 11">DSM 100852</strain>
        <plasmid evidence="10 11">pFA6</plasmid>
    </source>
</reference>
<dbReference type="RefSeq" id="WP_338396036.1">
    <property type="nucleotide sequence ID" value="NZ_AP025320.1"/>
</dbReference>
<accession>A0AAU9CXR8</accession>
<feature type="transmembrane region" description="Helical" evidence="8">
    <location>
        <begin position="153"/>
        <end position="171"/>
    </location>
</feature>
<dbReference type="AlphaFoldDB" id="A0AAU9CXR8"/>
<feature type="binding site" evidence="7">
    <location>
        <position position="534"/>
    </location>
    <ligand>
        <name>Mn(2+)</name>
        <dbReference type="ChEBI" id="CHEBI:29035"/>
    </ligand>
</feature>
<feature type="domain" description="Sulfatase N-terminal" evidence="9">
    <location>
        <begin position="300"/>
        <end position="590"/>
    </location>
</feature>
<keyword evidence="2" id="KW-1003">Cell membrane</keyword>
<keyword evidence="10" id="KW-0808">Transferase</keyword>
<dbReference type="CDD" id="cd16015">
    <property type="entry name" value="LTA_synthase"/>
    <property type="match status" value="1"/>
</dbReference>
<keyword evidence="4 8" id="KW-1133">Transmembrane helix</keyword>
<organism evidence="10 11">
    <name type="scientific">Fulvitalea axinellae</name>
    <dbReference type="NCBI Taxonomy" id="1182444"/>
    <lineage>
        <taxon>Bacteria</taxon>
        <taxon>Pseudomonadati</taxon>
        <taxon>Bacteroidota</taxon>
        <taxon>Cytophagia</taxon>
        <taxon>Cytophagales</taxon>
        <taxon>Persicobacteraceae</taxon>
        <taxon>Fulvitalea</taxon>
    </lineage>
</organism>
<evidence type="ECO:0000256" key="7">
    <source>
        <dbReference type="PIRSR" id="PIRSR005091-3"/>
    </source>
</evidence>
<keyword evidence="10" id="KW-0614">Plasmid</keyword>
<feature type="binding site" evidence="7">
    <location>
        <position position="535"/>
    </location>
    <ligand>
        <name>Mn(2+)</name>
        <dbReference type="ChEBI" id="CHEBI:29035"/>
    </ligand>
</feature>
<evidence type="ECO:0000256" key="4">
    <source>
        <dbReference type="ARBA" id="ARBA00022989"/>
    </source>
</evidence>
<evidence type="ECO:0000256" key="3">
    <source>
        <dbReference type="ARBA" id="ARBA00022692"/>
    </source>
</evidence>
<keyword evidence="6" id="KW-0479">Metal-binding</keyword>
<gene>
    <name evidence="10" type="ORF">FUAX_51700</name>
</gene>